<dbReference type="InterPro" id="IPR007138">
    <property type="entry name" value="ABM_dom"/>
</dbReference>
<protein>
    <submittedName>
        <fullName evidence="3">Antibiotic biosynthesis monooxygenase</fullName>
        <ecNumber evidence="3">1.14.-.-</ecNumber>
    </submittedName>
</protein>
<dbReference type="PANTHER" id="PTHR37811:SF2">
    <property type="entry name" value="ABM DOMAIN-CONTAINING PROTEIN"/>
    <property type="match status" value="1"/>
</dbReference>
<dbReference type="InterPro" id="IPR011008">
    <property type="entry name" value="Dimeric_a/b-barrel"/>
</dbReference>
<dbReference type="SUPFAM" id="SSF54909">
    <property type="entry name" value="Dimeric alpha+beta barrel"/>
    <property type="match status" value="1"/>
</dbReference>
<dbReference type="PANTHER" id="PTHR37811">
    <property type="entry name" value="BLL5343 PROTEIN"/>
    <property type="match status" value="1"/>
</dbReference>
<dbReference type="Pfam" id="PF03992">
    <property type="entry name" value="ABM"/>
    <property type="match status" value="1"/>
</dbReference>
<evidence type="ECO:0000256" key="1">
    <source>
        <dbReference type="SAM" id="MobiDB-lite"/>
    </source>
</evidence>
<proteinExistence type="predicted"/>
<evidence type="ECO:0000313" key="3">
    <source>
        <dbReference type="EMBL" id="XCJ79287.1"/>
    </source>
</evidence>
<dbReference type="Gene3D" id="3.30.70.100">
    <property type="match status" value="1"/>
</dbReference>
<keyword evidence="3" id="KW-0503">Monooxygenase</keyword>
<dbReference type="InterPro" id="IPR052936">
    <property type="entry name" value="Jasmonate_Hydroxylase-like"/>
</dbReference>
<organism evidence="3">
    <name type="scientific">Salinicola endophyticus</name>
    <dbReference type="NCBI Taxonomy" id="1949083"/>
    <lineage>
        <taxon>Bacteria</taxon>
        <taxon>Pseudomonadati</taxon>
        <taxon>Pseudomonadota</taxon>
        <taxon>Gammaproteobacteria</taxon>
        <taxon>Oceanospirillales</taxon>
        <taxon>Halomonadaceae</taxon>
        <taxon>Salinicola</taxon>
    </lineage>
</organism>
<dbReference type="EC" id="1.14.-.-" evidence="3"/>
<dbReference type="AlphaFoldDB" id="A0AB74U838"/>
<sequence>MIVNTPAAPYYAVIFTSLMGDDTAGYAAMADKMLTLARAQPGFLGVESARESIGITVSYWTDLDAIRAWKRDIDHREAQRLGRERWYAAYRTRIARVERDYGSAEKGSAEQGLAEKGSAEQGLAGKG</sequence>
<dbReference type="RefSeq" id="WP_353980228.1">
    <property type="nucleotide sequence ID" value="NZ_CP159578.1"/>
</dbReference>
<feature type="domain" description="ABM" evidence="2">
    <location>
        <begin position="11"/>
        <end position="80"/>
    </location>
</feature>
<name>A0AB74U838_9GAMM</name>
<gene>
    <name evidence="3" type="ORF">ABV408_17875</name>
</gene>
<evidence type="ECO:0000259" key="2">
    <source>
        <dbReference type="Pfam" id="PF03992"/>
    </source>
</evidence>
<keyword evidence="3" id="KW-0560">Oxidoreductase</keyword>
<feature type="region of interest" description="Disordered" evidence="1">
    <location>
        <begin position="104"/>
        <end position="127"/>
    </location>
</feature>
<dbReference type="EMBL" id="CP159578">
    <property type="protein sequence ID" value="XCJ79287.1"/>
    <property type="molecule type" value="Genomic_DNA"/>
</dbReference>
<reference evidence="3" key="1">
    <citation type="submission" date="2024-06" db="EMBL/GenBank/DDBJ databases">
        <title>Complete genome of Salinicola endophyticus HNIBRBA4755.</title>
        <authorList>
            <person name="Shin S.Y."/>
            <person name="Kang H."/>
            <person name="Song J."/>
        </authorList>
    </citation>
    <scope>NUCLEOTIDE SEQUENCE</scope>
    <source>
        <strain evidence="3">HNIBRBA4755</strain>
    </source>
</reference>
<dbReference type="GO" id="GO:0004497">
    <property type="term" value="F:monooxygenase activity"/>
    <property type="evidence" value="ECO:0007669"/>
    <property type="project" value="UniProtKB-KW"/>
</dbReference>
<accession>A0AB74U838</accession>